<keyword evidence="2" id="KW-0251">Elongation factor</keyword>
<dbReference type="InterPro" id="IPR001437">
    <property type="entry name" value="Tscrpt_elong_fac_GreA/B_C"/>
</dbReference>
<evidence type="ECO:0000313" key="3">
    <source>
        <dbReference type="Proteomes" id="UP000258016"/>
    </source>
</evidence>
<dbReference type="EMBL" id="CP020083">
    <property type="protein sequence ID" value="ASR52434.1"/>
    <property type="molecule type" value="Genomic_DNA"/>
</dbReference>
<dbReference type="SUPFAM" id="SSF54534">
    <property type="entry name" value="FKBP-like"/>
    <property type="match status" value="1"/>
</dbReference>
<feature type="domain" description="Transcription elongation factor GreA/GreB C-terminal" evidence="1">
    <location>
        <begin position="58"/>
        <end position="133"/>
    </location>
</feature>
<sequence length="136" mass="14715">MENLAIAAAERPAIYMSAAECDALFELALSTERSQPMVCAMLMAELDRAELRDADELPDQTVVMNSFIDFVDERTGARRIVQLVYPQDADIADGRVSILTPIGAGLIGMTAGCSICWPDRSGDDRILRIISVAPPG</sequence>
<name>A0ABN5B9F9_9SPHN</name>
<keyword evidence="3" id="KW-1185">Reference proteome</keyword>
<dbReference type="NCBIfam" id="NF004396">
    <property type="entry name" value="PRK05753.1"/>
    <property type="match status" value="1"/>
</dbReference>
<reference evidence="2 3" key="1">
    <citation type="submission" date="2017-03" db="EMBL/GenBank/DDBJ databases">
        <title>Complete genome sequence of Blastomonas fulva degrading microcsystin LR.</title>
        <authorList>
            <person name="Lee H.-g."/>
            <person name="Jin L."/>
            <person name="oh H.-M."/>
        </authorList>
    </citation>
    <scope>NUCLEOTIDE SEQUENCE [LARGE SCALE GENOMIC DNA]</scope>
    <source>
        <strain evidence="2 3">T2</strain>
    </source>
</reference>
<keyword evidence="2" id="KW-0648">Protein biosynthesis</keyword>
<accession>A0ABN5B9F9</accession>
<dbReference type="Proteomes" id="UP000258016">
    <property type="component" value="Chromosome"/>
</dbReference>
<evidence type="ECO:0000313" key="2">
    <source>
        <dbReference type="EMBL" id="ASR52434.1"/>
    </source>
</evidence>
<gene>
    <name evidence="2" type="ORF">B5J99_14015</name>
</gene>
<dbReference type="Gene3D" id="3.10.50.30">
    <property type="entry name" value="Transcription elongation factor, GreA/GreB, C-terminal domain"/>
    <property type="match status" value="1"/>
</dbReference>
<organism evidence="2 3">
    <name type="scientific">Blastomonas fulva</name>
    <dbReference type="NCBI Taxonomy" id="1550728"/>
    <lineage>
        <taxon>Bacteria</taxon>
        <taxon>Pseudomonadati</taxon>
        <taxon>Pseudomonadota</taxon>
        <taxon>Alphaproteobacteria</taxon>
        <taxon>Sphingomonadales</taxon>
        <taxon>Sphingomonadaceae</taxon>
        <taxon>Blastomonas</taxon>
    </lineage>
</organism>
<protein>
    <submittedName>
        <fullName evidence="2">Transcription elongation factor GreAB</fullName>
    </submittedName>
</protein>
<dbReference type="InterPro" id="IPR036953">
    <property type="entry name" value="GreA/GreB_C_sf"/>
</dbReference>
<dbReference type="GeneID" id="303486695"/>
<proteinExistence type="predicted"/>
<dbReference type="GO" id="GO:0003746">
    <property type="term" value="F:translation elongation factor activity"/>
    <property type="evidence" value="ECO:0007669"/>
    <property type="project" value="UniProtKB-KW"/>
</dbReference>
<dbReference type="Pfam" id="PF01272">
    <property type="entry name" value="GreA_GreB"/>
    <property type="match status" value="1"/>
</dbReference>
<dbReference type="RefSeq" id="WP_054135847.1">
    <property type="nucleotide sequence ID" value="NZ_CP020083.1"/>
</dbReference>
<evidence type="ECO:0000259" key="1">
    <source>
        <dbReference type="Pfam" id="PF01272"/>
    </source>
</evidence>